<comment type="caution">
    <text evidence="1">The sequence shown here is derived from an EMBL/GenBank/DDBJ whole genome shotgun (WGS) entry which is preliminary data.</text>
</comment>
<dbReference type="AlphaFoldDB" id="A0A507D8X7"/>
<keyword evidence="2" id="KW-1185">Reference proteome</keyword>
<evidence type="ECO:0000313" key="1">
    <source>
        <dbReference type="EMBL" id="TPX47795.1"/>
    </source>
</evidence>
<accession>A0A507D8X7</accession>
<organism evidence="1 2">
    <name type="scientific">Synchytrium endobioticum</name>
    <dbReference type="NCBI Taxonomy" id="286115"/>
    <lineage>
        <taxon>Eukaryota</taxon>
        <taxon>Fungi</taxon>
        <taxon>Fungi incertae sedis</taxon>
        <taxon>Chytridiomycota</taxon>
        <taxon>Chytridiomycota incertae sedis</taxon>
        <taxon>Chytridiomycetes</taxon>
        <taxon>Synchytriales</taxon>
        <taxon>Synchytriaceae</taxon>
        <taxon>Synchytrium</taxon>
    </lineage>
</organism>
<evidence type="ECO:0000313" key="2">
    <source>
        <dbReference type="Proteomes" id="UP000317494"/>
    </source>
</evidence>
<name>A0A507D8X7_9FUNG</name>
<dbReference type="Proteomes" id="UP000317494">
    <property type="component" value="Unassembled WGS sequence"/>
</dbReference>
<dbReference type="EMBL" id="QEAN01000110">
    <property type="protein sequence ID" value="TPX47795.1"/>
    <property type="molecule type" value="Genomic_DNA"/>
</dbReference>
<sequence>MSDWLIFHPGTIFQTNVGKRAPYRARCVSTAPVKVPFTVEPLSQELFLFEESEDSLGGVKTREILTYGSHDPLNEFGGWS</sequence>
<dbReference type="VEuPathDB" id="FungiDB:SeMB42_g03215"/>
<reference evidence="1 2" key="1">
    <citation type="journal article" date="2019" name="Sci. Rep.">
        <title>Comparative genomics of chytrid fungi reveal insights into the obligate biotrophic and pathogenic lifestyle of Synchytrium endobioticum.</title>
        <authorList>
            <person name="van de Vossenberg B.T.L.H."/>
            <person name="Warris S."/>
            <person name="Nguyen H.D.T."/>
            <person name="van Gent-Pelzer M.P.E."/>
            <person name="Joly D.L."/>
            <person name="van de Geest H.C."/>
            <person name="Bonants P.J.M."/>
            <person name="Smith D.S."/>
            <person name="Levesque C.A."/>
            <person name="van der Lee T.A.J."/>
        </authorList>
    </citation>
    <scope>NUCLEOTIDE SEQUENCE [LARGE SCALE GENOMIC DNA]</scope>
    <source>
        <strain evidence="1 2">MB42</strain>
    </source>
</reference>
<protein>
    <submittedName>
        <fullName evidence="1">Uncharacterized protein</fullName>
    </submittedName>
</protein>
<proteinExistence type="predicted"/>
<gene>
    <name evidence="1" type="ORF">SeMB42_g03215</name>
</gene>